<sequence>MMHHHHSLSMMERVLLLALVPASVLGQDTAEPSPAPTDIITDEPTPKPSLDPTVGVEAAVTPEPTPAVTAEPTDATGTPATATDDAETLSPSSAGKLVSPSGKPSSLDWDALPGKWWTTAPSGSPGPPDGWLSPTKSPTKVSELFIQILQNFRFVIRPRVLKISCHPTFHSIPGGGLPGQLSLRCVIYEEANQKAKNQEADEEANEEADPRPHAGTYLLPHFQSNSLSVSGLRAVFEPV</sequence>
<dbReference type="AlphaFoldDB" id="A0ABD3MCR3"/>
<feature type="region of interest" description="Disordered" evidence="1">
    <location>
        <begin position="28"/>
        <end position="135"/>
    </location>
</feature>
<accession>A0ABD3MCR3</accession>
<keyword evidence="4" id="KW-1185">Reference proteome</keyword>
<feature type="signal peptide" evidence="2">
    <location>
        <begin position="1"/>
        <end position="26"/>
    </location>
</feature>
<protein>
    <submittedName>
        <fullName evidence="3">Uncharacterized protein</fullName>
    </submittedName>
</protein>
<keyword evidence="2" id="KW-0732">Signal</keyword>
<dbReference type="Proteomes" id="UP001530293">
    <property type="component" value="Unassembled WGS sequence"/>
</dbReference>
<dbReference type="EMBL" id="JALLBG020000195">
    <property type="protein sequence ID" value="KAL3759967.1"/>
    <property type="molecule type" value="Genomic_DNA"/>
</dbReference>
<comment type="caution">
    <text evidence="3">The sequence shown here is derived from an EMBL/GenBank/DDBJ whole genome shotgun (WGS) entry which is preliminary data.</text>
</comment>
<evidence type="ECO:0000256" key="2">
    <source>
        <dbReference type="SAM" id="SignalP"/>
    </source>
</evidence>
<evidence type="ECO:0000313" key="4">
    <source>
        <dbReference type="Proteomes" id="UP001530293"/>
    </source>
</evidence>
<proteinExistence type="predicted"/>
<evidence type="ECO:0000313" key="3">
    <source>
        <dbReference type="EMBL" id="KAL3759967.1"/>
    </source>
</evidence>
<name>A0ABD3MCR3_9STRA</name>
<evidence type="ECO:0000256" key="1">
    <source>
        <dbReference type="SAM" id="MobiDB-lite"/>
    </source>
</evidence>
<feature type="compositionally biased region" description="Low complexity" evidence="1">
    <location>
        <begin position="56"/>
        <end position="83"/>
    </location>
</feature>
<reference evidence="3 4" key="1">
    <citation type="submission" date="2024-10" db="EMBL/GenBank/DDBJ databases">
        <title>Updated reference genomes for cyclostephanoid diatoms.</title>
        <authorList>
            <person name="Roberts W.R."/>
            <person name="Alverson A.J."/>
        </authorList>
    </citation>
    <scope>NUCLEOTIDE SEQUENCE [LARGE SCALE GENOMIC DNA]</scope>
    <source>
        <strain evidence="3 4">AJA232-27</strain>
    </source>
</reference>
<feature type="chain" id="PRO_5044762896" evidence="2">
    <location>
        <begin position="27"/>
        <end position="239"/>
    </location>
</feature>
<gene>
    <name evidence="3" type="ORF">ACHAWU_000590</name>
</gene>
<organism evidence="3 4">
    <name type="scientific">Discostella pseudostelligera</name>
    <dbReference type="NCBI Taxonomy" id="259834"/>
    <lineage>
        <taxon>Eukaryota</taxon>
        <taxon>Sar</taxon>
        <taxon>Stramenopiles</taxon>
        <taxon>Ochrophyta</taxon>
        <taxon>Bacillariophyta</taxon>
        <taxon>Coscinodiscophyceae</taxon>
        <taxon>Thalassiosirophycidae</taxon>
        <taxon>Stephanodiscales</taxon>
        <taxon>Stephanodiscaceae</taxon>
        <taxon>Discostella</taxon>
    </lineage>
</organism>